<organism evidence="1 2">
    <name type="scientific">Ceratitis capitata</name>
    <name type="common">Mediterranean fruit fly</name>
    <name type="synonym">Tephritis capitata</name>
    <dbReference type="NCBI Taxonomy" id="7213"/>
    <lineage>
        <taxon>Eukaryota</taxon>
        <taxon>Metazoa</taxon>
        <taxon>Ecdysozoa</taxon>
        <taxon>Arthropoda</taxon>
        <taxon>Hexapoda</taxon>
        <taxon>Insecta</taxon>
        <taxon>Pterygota</taxon>
        <taxon>Neoptera</taxon>
        <taxon>Endopterygota</taxon>
        <taxon>Diptera</taxon>
        <taxon>Brachycera</taxon>
        <taxon>Muscomorpha</taxon>
        <taxon>Tephritoidea</taxon>
        <taxon>Tephritidae</taxon>
        <taxon>Ceratitis</taxon>
        <taxon>Ceratitis</taxon>
    </lineage>
</organism>
<name>A0A811U7E0_CERCA</name>
<protein>
    <submittedName>
        <fullName evidence="1">(Mediterranean fruit fly) hypothetical protein</fullName>
    </submittedName>
</protein>
<dbReference type="EMBL" id="CAJHJT010000001">
    <property type="protein sequence ID" value="CAD6993283.1"/>
    <property type="molecule type" value="Genomic_DNA"/>
</dbReference>
<comment type="caution">
    <text evidence="1">The sequence shown here is derived from an EMBL/GenBank/DDBJ whole genome shotgun (WGS) entry which is preliminary data.</text>
</comment>
<accession>A0A811U7E0</accession>
<evidence type="ECO:0000313" key="2">
    <source>
        <dbReference type="Proteomes" id="UP000606786"/>
    </source>
</evidence>
<sequence length="70" mass="8065">LRLAPFGTGGLIDRVLYFLLKNTSFIPLELPWRTSRSDYKDTRVLPTLDPIKFVEILSVAYAVGIWLHLF</sequence>
<keyword evidence="2" id="KW-1185">Reference proteome</keyword>
<feature type="non-terminal residue" evidence="1">
    <location>
        <position position="70"/>
    </location>
</feature>
<evidence type="ECO:0000313" key="1">
    <source>
        <dbReference type="EMBL" id="CAD6993283.1"/>
    </source>
</evidence>
<reference evidence="1" key="1">
    <citation type="submission" date="2020-11" db="EMBL/GenBank/DDBJ databases">
        <authorList>
            <person name="Whitehead M."/>
        </authorList>
    </citation>
    <scope>NUCLEOTIDE SEQUENCE</scope>
    <source>
        <strain evidence="1">EGII</strain>
    </source>
</reference>
<proteinExistence type="predicted"/>
<dbReference type="AlphaFoldDB" id="A0A811U7E0"/>
<gene>
    <name evidence="1" type="ORF">CCAP1982_LOCUS2098</name>
</gene>
<dbReference type="Proteomes" id="UP000606786">
    <property type="component" value="Unassembled WGS sequence"/>
</dbReference>